<sequence length="145" mass="16761">MRRYLPYFAGVKSGFEIGVGAGYLMRALIDVQGIAMRGCDINIERLGVYKAIRAELGLTHLVTEQRIEPRRPVVLPPDTEAVIGFLPAWTAKWDLEDYQWFHADLKRQNIRRMYWQMNANIDKPEIRAYFDSSVKRRCPKTTGVS</sequence>
<dbReference type="EMBL" id="MCRJ01000198">
    <property type="protein sequence ID" value="ODN68023.1"/>
    <property type="molecule type" value="Genomic_DNA"/>
</dbReference>
<comment type="caution">
    <text evidence="1">The sequence shown here is derived from an EMBL/GenBank/DDBJ whole genome shotgun (WGS) entry which is preliminary data.</text>
</comment>
<reference evidence="1 2" key="1">
    <citation type="submission" date="2016-07" db="EMBL/GenBank/DDBJ databases">
        <title>Draft Genome Sequence of Methylobrevis pamukkalensis PK2.</title>
        <authorList>
            <person name="Vasilenko O.V."/>
            <person name="Doronina N.V."/>
            <person name="Shmareva M.N."/>
            <person name="Tarlachkov S.V."/>
            <person name="Mustakhimov I."/>
            <person name="Trotsenko Y.A."/>
        </authorList>
    </citation>
    <scope>NUCLEOTIDE SEQUENCE [LARGE SCALE GENOMIC DNA]</scope>
    <source>
        <strain evidence="1 2">PK2</strain>
    </source>
</reference>
<keyword evidence="2" id="KW-1185">Reference proteome</keyword>
<gene>
    <name evidence="1" type="ORF">A6302_04345</name>
</gene>
<accession>A0A1E3GVF4</accession>
<evidence type="ECO:0008006" key="3">
    <source>
        <dbReference type="Google" id="ProtNLM"/>
    </source>
</evidence>
<protein>
    <recommendedName>
        <fullName evidence="3">Class I SAM-dependent methyltransferase</fullName>
    </recommendedName>
</protein>
<evidence type="ECO:0000313" key="2">
    <source>
        <dbReference type="Proteomes" id="UP000094622"/>
    </source>
</evidence>
<organism evidence="1 2">
    <name type="scientific">Methylobrevis pamukkalensis</name>
    <dbReference type="NCBI Taxonomy" id="1439726"/>
    <lineage>
        <taxon>Bacteria</taxon>
        <taxon>Pseudomonadati</taxon>
        <taxon>Pseudomonadota</taxon>
        <taxon>Alphaproteobacteria</taxon>
        <taxon>Hyphomicrobiales</taxon>
        <taxon>Pleomorphomonadaceae</taxon>
        <taxon>Methylobrevis</taxon>
    </lineage>
</organism>
<dbReference type="AlphaFoldDB" id="A0A1E3GVF4"/>
<name>A0A1E3GVF4_9HYPH</name>
<evidence type="ECO:0000313" key="1">
    <source>
        <dbReference type="EMBL" id="ODN68023.1"/>
    </source>
</evidence>
<proteinExistence type="predicted"/>
<dbReference type="Proteomes" id="UP000094622">
    <property type="component" value="Unassembled WGS sequence"/>
</dbReference>